<dbReference type="RefSeq" id="WP_092778596.1">
    <property type="nucleotide sequence ID" value="NZ_FOGI01000006.1"/>
</dbReference>
<organism evidence="4 5">
    <name type="scientific">Actinokineospora terrae</name>
    <dbReference type="NCBI Taxonomy" id="155974"/>
    <lineage>
        <taxon>Bacteria</taxon>
        <taxon>Bacillati</taxon>
        <taxon>Actinomycetota</taxon>
        <taxon>Actinomycetes</taxon>
        <taxon>Pseudonocardiales</taxon>
        <taxon>Pseudonocardiaceae</taxon>
        <taxon>Actinokineospora</taxon>
    </lineage>
</organism>
<dbReference type="AlphaFoldDB" id="A0A1H9TA50"/>
<name>A0A1H9TA50_9PSEU</name>
<dbReference type="PANTHER" id="PTHR16305:SF35">
    <property type="entry name" value="TRANSCRIPTIONAL ACTIVATOR DOMAIN"/>
    <property type="match status" value="1"/>
</dbReference>
<accession>A0A1H9TA50</accession>
<dbReference type="GO" id="GO:0005737">
    <property type="term" value="C:cytoplasm"/>
    <property type="evidence" value="ECO:0007669"/>
    <property type="project" value="TreeGrafter"/>
</dbReference>
<evidence type="ECO:0000256" key="1">
    <source>
        <dbReference type="ARBA" id="ARBA00022741"/>
    </source>
</evidence>
<sequence length="296" mass="30967">MSIVARRDESRVLDELTRSARGGQGGAVVVVGAAGMGTTALVDSALAGLDGWLVLRAAGSEFERDLPYSCLRQLCAPVVEQRAALPAVQRKALESVFGLGGGTTASPLVIGLAVLGLLHELARRRPVCCVVDDAQWADEGTRQVLAFVARRVGAERIAVVIATRAGCPGLSDLPHLPLSGLGDADARSLLRSTARPGLDDEVLDRIVAEAGGNPLALLEFGRDAGPLGLPVHRAHHRAGVAEALEAEFARRAKRLPSATRTSLSRTLRDVMSNGCAASAPTTSWSAEVAWHLGFAQ</sequence>
<feature type="domain" description="Orc1-like AAA ATPase" evidence="3">
    <location>
        <begin position="4"/>
        <end position="160"/>
    </location>
</feature>
<dbReference type="Proteomes" id="UP000199051">
    <property type="component" value="Unassembled WGS sequence"/>
</dbReference>
<dbReference type="EMBL" id="FOGI01000006">
    <property type="protein sequence ID" value="SER94031.1"/>
    <property type="molecule type" value="Genomic_DNA"/>
</dbReference>
<keyword evidence="5" id="KW-1185">Reference proteome</keyword>
<evidence type="ECO:0000313" key="4">
    <source>
        <dbReference type="EMBL" id="SER94031.1"/>
    </source>
</evidence>
<evidence type="ECO:0000256" key="2">
    <source>
        <dbReference type="ARBA" id="ARBA00022840"/>
    </source>
</evidence>
<dbReference type="Pfam" id="PF13191">
    <property type="entry name" value="AAA_16"/>
    <property type="match status" value="1"/>
</dbReference>
<dbReference type="InterPro" id="IPR041664">
    <property type="entry name" value="AAA_16"/>
</dbReference>
<dbReference type="STRING" id="155974.SAMN04487818_106151"/>
<proteinExistence type="predicted"/>
<dbReference type="InterPro" id="IPR027417">
    <property type="entry name" value="P-loop_NTPase"/>
</dbReference>
<evidence type="ECO:0000313" key="5">
    <source>
        <dbReference type="Proteomes" id="UP000199051"/>
    </source>
</evidence>
<protein>
    <submittedName>
        <fullName evidence="4">AAA ATPase domain-containing protein</fullName>
    </submittedName>
</protein>
<dbReference type="GO" id="GO:0005524">
    <property type="term" value="F:ATP binding"/>
    <property type="evidence" value="ECO:0007669"/>
    <property type="project" value="UniProtKB-KW"/>
</dbReference>
<dbReference type="SUPFAM" id="SSF52540">
    <property type="entry name" value="P-loop containing nucleoside triphosphate hydrolases"/>
    <property type="match status" value="1"/>
</dbReference>
<reference evidence="5" key="1">
    <citation type="submission" date="2016-10" db="EMBL/GenBank/DDBJ databases">
        <authorList>
            <person name="Varghese N."/>
            <person name="Submissions S."/>
        </authorList>
    </citation>
    <scope>NUCLEOTIDE SEQUENCE [LARGE SCALE GENOMIC DNA]</scope>
    <source>
        <strain evidence="5">DSM 44260</strain>
    </source>
</reference>
<dbReference type="PANTHER" id="PTHR16305">
    <property type="entry name" value="TESTICULAR SOLUBLE ADENYLYL CYCLASE"/>
    <property type="match status" value="1"/>
</dbReference>
<evidence type="ECO:0000259" key="3">
    <source>
        <dbReference type="Pfam" id="PF13191"/>
    </source>
</evidence>
<keyword evidence="1" id="KW-0547">Nucleotide-binding</keyword>
<keyword evidence="2" id="KW-0067">ATP-binding</keyword>
<gene>
    <name evidence="4" type="ORF">SAMN04487818_106151</name>
</gene>
<dbReference type="GO" id="GO:0004016">
    <property type="term" value="F:adenylate cyclase activity"/>
    <property type="evidence" value="ECO:0007669"/>
    <property type="project" value="TreeGrafter"/>
</dbReference>